<dbReference type="EMBL" id="PDWW01000034">
    <property type="protein sequence ID" value="KAF1722203.1"/>
    <property type="molecule type" value="Genomic_DNA"/>
</dbReference>
<evidence type="ECO:0000313" key="2">
    <source>
        <dbReference type="EMBL" id="KAF1722203.1"/>
    </source>
</evidence>
<evidence type="ECO:0000313" key="3">
    <source>
        <dbReference type="Proteomes" id="UP000781710"/>
    </source>
</evidence>
<comment type="caution">
    <text evidence="2">The sequence shown here is derived from an EMBL/GenBank/DDBJ whole genome shotgun (WGS) entry which is preliminary data.</text>
</comment>
<protein>
    <recommendedName>
        <fullName evidence="4">Lipoprotein</fullName>
    </recommendedName>
</protein>
<sequence>MRPLILLSFLMLSACGGGGLARGGDAPTCASVASKQKAVDRIDKDYEELRQRIVDSPTEKNQQKLADMATESAAAKAALDTAKAEQAAGRCPED</sequence>
<evidence type="ECO:0008006" key="4">
    <source>
        <dbReference type="Google" id="ProtNLM"/>
    </source>
</evidence>
<organism evidence="2 3">
    <name type="scientific">Pseudoxanthomonas japonensis</name>
    <dbReference type="NCBI Taxonomy" id="69284"/>
    <lineage>
        <taxon>Bacteria</taxon>
        <taxon>Pseudomonadati</taxon>
        <taxon>Pseudomonadota</taxon>
        <taxon>Gammaproteobacteria</taxon>
        <taxon>Lysobacterales</taxon>
        <taxon>Lysobacteraceae</taxon>
        <taxon>Pseudoxanthomonas</taxon>
    </lineage>
</organism>
<name>A0ABQ6ZD02_9GAMM</name>
<feature type="signal peptide" evidence="1">
    <location>
        <begin position="1"/>
        <end position="21"/>
    </location>
</feature>
<feature type="chain" id="PRO_5046616908" description="Lipoprotein" evidence="1">
    <location>
        <begin position="22"/>
        <end position="94"/>
    </location>
</feature>
<reference evidence="2 3" key="1">
    <citation type="submission" date="2017-10" db="EMBL/GenBank/DDBJ databases">
        <title>Whole genome sequencing of members of genus Pseudoxanthomonas.</title>
        <authorList>
            <person name="Kumar S."/>
            <person name="Bansal K."/>
            <person name="Kaur A."/>
            <person name="Patil P."/>
            <person name="Sharma S."/>
            <person name="Patil P.B."/>
        </authorList>
    </citation>
    <scope>NUCLEOTIDE SEQUENCE [LARGE SCALE GENOMIC DNA]</scope>
    <source>
        <strain evidence="2 3">DSM 17109</strain>
    </source>
</reference>
<dbReference type="Proteomes" id="UP000781710">
    <property type="component" value="Unassembled WGS sequence"/>
</dbReference>
<gene>
    <name evidence="2" type="ORF">CSC78_17445</name>
</gene>
<dbReference type="RefSeq" id="WP_162339133.1">
    <property type="nucleotide sequence ID" value="NZ_JBHSRQ010000031.1"/>
</dbReference>
<dbReference type="PROSITE" id="PS51257">
    <property type="entry name" value="PROKAR_LIPOPROTEIN"/>
    <property type="match status" value="1"/>
</dbReference>
<accession>A0ABQ6ZD02</accession>
<keyword evidence="1" id="KW-0732">Signal</keyword>
<evidence type="ECO:0000256" key="1">
    <source>
        <dbReference type="SAM" id="SignalP"/>
    </source>
</evidence>
<keyword evidence="3" id="KW-1185">Reference proteome</keyword>
<proteinExistence type="predicted"/>